<feature type="transmembrane region" description="Helical" evidence="8">
    <location>
        <begin position="94"/>
        <end position="120"/>
    </location>
</feature>
<gene>
    <name evidence="10" type="ORF">ACFPP6_19640</name>
</gene>
<organism evidence="10 11">
    <name type="scientific">Streptomyces aureoversilis</name>
    <dbReference type="NCBI Taxonomy" id="67277"/>
    <lineage>
        <taxon>Bacteria</taxon>
        <taxon>Bacillati</taxon>
        <taxon>Actinomycetota</taxon>
        <taxon>Actinomycetes</taxon>
        <taxon>Kitasatosporales</taxon>
        <taxon>Streptomycetaceae</taxon>
        <taxon>Streptomyces</taxon>
    </lineage>
</organism>
<proteinExistence type="predicted"/>
<dbReference type="PANTHER" id="PTHR23513:SF6">
    <property type="entry name" value="MAJOR FACILITATOR SUPERFAMILY ASSOCIATED DOMAIN-CONTAINING PROTEIN"/>
    <property type="match status" value="1"/>
</dbReference>
<dbReference type="InterPro" id="IPR036259">
    <property type="entry name" value="MFS_trans_sf"/>
</dbReference>
<dbReference type="InterPro" id="IPR010290">
    <property type="entry name" value="TM_effector"/>
</dbReference>
<keyword evidence="5 8" id="KW-1133">Transmembrane helix</keyword>
<evidence type="ECO:0000256" key="4">
    <source>
        <dbReference type="ARBA" id="ARBA00022692"/>
    </source>
</evidence>
<dbReference type="RefSeq" id="WP_382043865.1">
    <property type="nucleotide sequence ID" value="NZ_JBHSKJ010000010.1"/>
</dbReference>
<dbReference type="Proteomes" id="UP001596222">
    <property type="component" value="Unassembled WGS sequence"/>
</dbReference>
<keyword evidence="3" id="KW-1003">Cell membrane</keyword>
<evidence type="ECO:0000313" key="11">
    <source>
        <dbReference type="Proteomes" id="UP001596222"/>
    </source>
</evidence>
<dbReference type="PANTHER" id="PTHR23513">
    <property type="entry name" value="INTEGRAL MEMBRANE EFFLUX PROTEIN-RELATED"/>
    <property type="match status" value="1"/>
</dbReference>
<evidence type="ECO:0000256" key="7">
    <source>
        <dbReference type="SAM" id="MobiDB-lite"/>
    </source>
</evidence>
<protein>
    <submittedName>
        <fullName evidence="10">MFS transporter</fullName>
    </submittedName>
</protein>
<keyword evidence="6 8" id="KW-0472">Membrane</keyword>
<dbReference type="Pfam" id="PF05977">
    <property type="entry name" value="MFS_3"/>
    <property type="match status" value="1"/>
</dbReference>
<comment type="subcellular location">
    <subcellularLocation>
        <location evidence="1">Cell membrane</location>
        <topology evidence="1">Multi-pass membrane protein</topology>
    </subcellularLocation>
</comment>
<evidence type="ECO:0000256" key="2">
    <source>
        <dbReference type="ARBA" id="ARBA00022448"/>
    </source>
</evidence>
<feature type="transmembrane region" description="Helical" evidence="8">
    <location>
        <begin position="50"/>
        <end position="73"/>
    </location>
</feature>
<dbReference type="CDD" id="cd06173">
    <property type="entry name" value="MFS_MefA_like"/>
    <property type="match status" value="1"/>
</dbReference>
<feature type="transmembrane region" description="Helical" evidence="8">
    <location>
        <begin position="267"/>
        <end position="285"/>
    </location>
</feature>
<evidence type="ECO:0000256" key="6">
    <source>
        <dbReference type="ARBA" id="ARBA00023136"/>
    </source>
</evidence>
<keyword evidence="2" id="KW-0813">Transport</keyword>
<evidence type="ECO:0000259" key="9">
    <source>
        <dbReference type="PROSITE" id="PS50850"/>
    </source>
</evidence>
<evidence type="ECO:0000256" key="1">
    <source>
        <dbReference type="ARBA" id="ARBA00004651"/>
    </source>
</evidence>
<dbReference type="Gene3D" id="1.20.1250.20">
    <property type="entry name" value="MFS general substrate transporter like domains"/>
    <property type="match status" value="1"/>
</dbReference>
<evidence type="ECO:0000256" key="5">
    <source>
        <dbReference type="ARBA" id="ARBA00022989"/>
    </source>
</evidence>
<evidence type="ECO:0000256" key="3">
    <source>
        <dbReference type="ARBA" id="ARBA00022475"/>
    </source>
</evidence>
<dbReference type="PROSITE" id="PS50850">
    <property type="entry name" value="MFS"/>
    <property type="match status" value="1"/>
</dbReference>
<feature type="region of interest" description="Disordered" evidence="7">
    <location>
        <begin position="412"/>
        <end position="442"/>
    </location>
</feature>
<sequence>MTETGAPARKPVLGSRFRWLWSSSVASNAGDGVTRTLLPLLVVASHPQPMVVAGLTAVNMLPWLLFALPAGVLADRHDRRRILLVSNVTRAAALLAAVAAFAAGTSLAVLYVLSFVLGIAETLAETAAPAMLPDIVEPEHLEHANGRLFAPQIILNEMAGPPLAGLLVGVGATLALATGGALYGLAAVLLLGLAGVKAAPRTAPPPGTSAARSLWQDLRTGVAFVLTRAALTRTLAASALYGLVYSATFSMLVLLAHRTLHLHATGYGLLLTVGSVGSIAGTWLAPRLARRLPTLVLAQWSLILSGAAYVGLGLAGNTVLAGAAIFCNGLFMMSWNIPVLSLRQRFAPPELQGRVMSVSRLCSWGTMPIGAALGGLLARTTSVTTVFVSSGAVLILGSVALLAPLRQDMLTGEQPESSRVPHQHQQQQHTDTERGEHDRGSV</sequence>
<dbReference type="InterPro" id="IPR020846">
    <property type="entry name" value="MFS_dom"/>
</dbReference>
<evidence type="ECO:0000313" key="10">
    <source>
        <dbReference type="EMBL" id="MFC5146890.1"/>
    </source>
</evidence>
<feature type="transmembrane region" description="Helical" evidence="8">
    <location>
        <begin position="166"/>
        <end position="191"/>
    </location>
</feature>
<feature type="transmembrane region" description="Helical" evidence="8">
    <location>
        <begin position="384"/>
        <end position="405"/>
    </location>
</feature>
<feature type="transmembrane region" description="Helical" evidence="8">
    <location>
        <begin position="292"/>
        <end position="312"/>
    </location>
</feature>
<evidence type="ECO:0000256" key="8">
    <source>
        <dbReference type="SAM" id="Phobius"/>
    </source>
</evidence>
<reference evidence="11" key="1">
    <citation type="journal article" date="2019" name="Int. J. Syst. Evol. Microbiol.">
        <title>The Global Catalogue of Microorganisms (GCM) 10K type strain sequencing project: providing services to taxonomists for standard genome sequencing and annotation.</title>
        <authorList>
            <consortium name="The Broad Institute Genomics Platform"/>
            <consortium name="The Broad Institute Genome Sequencing Center for Infectious Disease"/>
            <person name="Wu L."/>
            <person name="Ma J."/>
        </authorList>
    </citation>
    <scope>NUCLEOTIDE SEQUENCE [LARGE SCALE GENOMIC DNA]</scope>
    <source>
        <strain evidence="11">CGMCC 4.1641</strain>
    </source>
</reference>
<feature type="domain" description="Major facilitator superfamily (MFS) profile" evidence="9">
    <location>
        <begin position="1"/>
        <end position="409"/>
    </location>
</feature>
<accession>A0ABV9ZZM7</accession>
<dbReference type="SUPFAM" id="SSF103473">
    <property type="entry name" value="MFS general substrate transporter"/>
    <property type="match status" value="1"/>
</dbReference>
<keyword evidence="11" id="KW-1185">Reference proteome</keyword>
<feature type="transmembrane region" description="Helical" evidence="8">
    <location>
        <begin position="318"/>
        <end position="340"/>
    </location>
</feature>
<feature type="transmembrane region" description="Helical" evidence="8">
    <location>
        <begin position="235"/>
        <end position="255"/>
    </location>
</feature>
<comment type="caution">
    <text evidence="10">The sequence shown here is derived from an EMBL/GenBank/DDBJ whole genome shotgun (WGS) entry which is preliminary data.</text>
</comment>
<feature type="transmembrane region" description="Helical" evidence="8">
    <location>
        <begin position="361"/>
        <end position="378"/>
    </location>
</feature>
<name>A0ABV9ZZM7_9ACTN</name>
<dbReference type="EMBL" id="JBHSKJ010000010">
    <property type="protein sequence ID" value="MFC5146890.1"/>
    <property type="molecule type" value="Genomic_DNA"/>
</dbReference>
<keyword evidence="4 8" id="KW-0812">Transmembrane</keyword>
<feature type="compositionally biased region" description="Basic and acidic residues" evidence="7">
    <location>
        <begin position="430"/>
        <end position="442"/>
    </location>
</feature>